<name>E9KTJ7_9ACTN</name>
<proteinExistence type="predicted"/>
<sequence>MVPLSPGRFTATRAGSACPPFVFDEEAICIRRPTEKGHPSGGRGEFRAVITGAR</sequence>
<accession>E9KTJ7</accession>
<evidence type="ECO:0000256" key="1">
    <source>
        <dbReference type="SAM" id="MobiDB-lite"/>
    </source>
</evidence>
<evidence type="ECO:0000313" key="2">
    <source>
        <dbReference type="EMBL" id="ADU56348.1"/>
    </source>
</evidence>
<dbReference type="EMBL" id="HM116537">
    <property type="protein sequence ID" value="ADU56348.1"/>
    <property type="molecule type" value="Genomic_DNA"/>
</dbReference>
<protein>
    <submittedName>
        <fullName evidence="2">Uncharacterized protein</fullName>
    </submittedName>
</protein>
<organism evidence="2">
    <name type="scientific">Streptomyces sp. KCTC 11604BP</name>
    <dbReference type="NCBI Taxonomy" id="941587"/>
    <lineage>
        <taxon>Bacteria</taxon>
        <taxon>Bacillati</taxon>
        <taxon>Actinomycetota</taxon>
        <taxon>Actinomycetes</taxon>
        <taxon>Kitasatosporales</taxon>
        <taxon>Streptomycetaceae</taxon>
        <taxon>Streptomyces</taxon>
    </lineage>
</organism>
<gene>
    <name evidence="2" type="ORF">Tcs_11604BP_043</name>
</gene>
<reference evidence="2" key="1">
    <citation type="journal article" date="2011" name="J. Am. Chem. Soc.">
        <title>Biosynthesis of the allylmalonyl-CoA extender unit for the FK506 polyketide synthase proceeds through a dedicated polyketide synthase and facilitates the mutasynthesis of analogues.</title>
        <authorList>
            <person name="Mo S."/>
            <person name="Kim D.H."/>
            <person name="Lee J.H."/>
            <person name="Park J.W."/>
            <person name="Basnet D.B."/>
            <person name="Ban Y.H."/>
            <person name="Yoo Y.J."/>
            <person name="Chen S.W."/>
            <person name="Park S.R."/>
            <person name="Choi E.A."/>
            <person name="Kim E."/>
            <person name="Jin Y.Y."/>
            <person name="Lee S.K."/>
            <person name="Park J.Y."/>
            <person name="Liu Y."/>
            <person name="Lee M.O."/>
            <person name="Lee K.S."/>
            <person name="Kim S.J."/>
            <person name="Kim D."/>
            <person name="Park B.C."/>
            <person name="Lee S.G."/>
            <person name="Kwon H.J."/>
            <person name="Suh J.W."/>
            <person name="Moore B.S."/>
            <person name="Lim S.K."/>
            <person name="Yoon Y.J."/>
        </authorList>
    </citation>
    <scope>NUCLEOTIDE SEQUENCE</scope>
    <source>
        <strain evidence="2">KCTC 11604BP</strain>
    </source>
</reference>
<dbReference type="AlphaFoldDB" id="E9KTJ7"/>
<feature type="region of interest" description="Disordered" evidence="1">
    <location>
        <begin position="33"/>
        <end position="54"/>
    </location>
</feature>